<proteinExistence type="predicted"/>
<dbReference type="Proteomes" id="UP000000226">
    <property type="component" value="Chromosome 8"/>
</dbReference>
<dbReference type="EMBL" id="CM002295">
    <property type="protein sequence ID" value="ESW12655.1"/>
    <property type="molecule type" value="Genomic_DNA"/>
</dbReference>
<gene>
    <name evidence="1" type="ORF">PHAVU_008G131200g</name>
</gene>
<sequence>MHKSEKNIEIGTDNNRTQSDNQIHVTLRKLGVLLLLLTFKIYSTHLTQHTSQAIDPLLYWCAETIEKEKSKRWKAYFQRQNQVL</sequence>
<evidence type="ECO:0000313" key="1">
    <source>
        <dbReference type="EMBL" id="ESW12655.1"/>
    </source>
</evidence>
<dbReference type="Gramene" id="ESW12655">
    <property type="protein sequence ID" value="ESW12655"/>
    <property type="gene ID" value="PHAVU_008G131200g"/>
</dbReference>
<accession>V7B534</accession>
<reference evidence="2" key="1">
    <citation type="journal article" date="2014" name="Nat. Genet.">
        <title>A reference genome for common bean and genome-wide analysis of dual domestications.</title>
        <authorList>
            <person name="Schmutz J."/>
            <person name="McClean P.E."/>
            <person name="Mamidi S."/>
            <person name="Wu G.A."/>
            <person name="Cannon S.B."/>
            <person name="Grimwood J."/>
            <person name="Jenkins J."/>
            <person name="Shu S."/>
            <person name="Song Q."/>
            <person name="Chavarro C."/>
            <person name="Torres-Torres M."/>
            <person name="Geffroy V."/>
            <person name="Moghaddam S.M."/>
            <person name="Gao D."/>
            <person name="Abernathy B."/>
            <person name="Barry K."/>
            <person name="Blair M."/>
            <person name="Brick M.A."/>
            <person name="Chovatia M."/>
            <person name="Gepts P."/>
            <person name="Goodstein D.M."/>
            <person name="Gonzales M."/>
            <person name="Hellsten U."/>
            <person name="Hyten D.L."/>
            <person name="Jia G."/>
            <person name="Kelly J.D."/>
            <person name="Kudrna D."/>
            <person name="Lee R."/>
            <person name="Richard M.M."/>
            <person name="Miklas P.N."/>
            <person name="Osorno J.M."/>
            <person name="Rodrigues J."/>
            <person name="Thareau V."/>
            <person name="Urrea C.A."/>
            <person name="Wang M."/>
            <person name="Yu Y."/>
            <person name="Zhang M."/>
            <person name="Wing R.A."/>
            <person name="Cregan P.B."/>
            <person name="Rokhsar D.S."/>
            <person name="Jackson S.A."/>
        </authorList>
    </citation>
    <scope>NUCLEOTIDE SEQUENCE [LARGE SCALE GENOMIC DNA]</scope>
    <source>
        <strain evidence="2">cv. G19833</strain>
    </source>
</reference>
<dbReference type="AlphaFoldDB" id="V7B534"/>
<evidence type="ECO:0000313" key="2">
    <source>
        <dbReference type="Proteomes" id="UP000000226"/>
    </source>
</evidence>
<keyword evidence="2" id="KW-1185">Reference proteome</keyword>
<name>V7B534_PHAVU</name>
<protein>
    <submittedName>
        <fullName evidence="1">Uncharacterized protein</fullName>
    </submittedName>
</protein>
<organism evidence="1 2">
    <name type="scientific">Phaseolus vulgaris</name>
    <name type="common">Kidney bean</name>
    <name type="synonym">French bean</name>
    <dbReference type="NCBI Taxonomy" id="3885"/>
    <lineage>
        <taxon>Eukaryota</taxon>
        <taxon>Viridiplantae</taxon>
        <taxon>Streptophyta</taxon>
        <taxon>Embryophyta</taxon>
        <taxon>Tracheophyta</taxon>
        <taxon>Spermatophyta</taxon>
        <taxon>Magnoliopsida</taxon>
        <taxon>eudicotyledons</taxon>
        <taxon>Gunneridae</taxon>
        <taxon>Pentapetalae</taxon>
        <taxon>rosids</taxon>
        <taxon>fabids</taxon>
        <taxon>Fabales</taxon>
        <taxon>Fabaceae</taxon>
        <taxon>Papilionoideae</taxon>
        <taxon>50 kb inversion clade</taxon>
        <taxon>NPAAA clade</taxon>
        <taxon>indigoferoid/millettioid clade</taxon>
        <taxon>Phaseoleae</taxon>
        <taxon>Phaseolus</taxon>
    </lineage>
</organism>